<evidence type="ECO:0000256" key="2">
    <source>
        <dbReference type="SAM" id="SignalP"/>
    </source>
</evidence>
<feature type="signal peptide" evidence="2">
    <location>
        <begin position="1"/>
        <end position="27"/>
    </location>
</feature>
<dbReference type="InterPro" id="IPR026906">
    <property type="entry name" value="LRR_5"/>
</dbReference>
<evidence type="ECO:0000256" key="1">
    <source>
        <dbReference type="SAM" id="MobiDB-lite"/>
    </source>
</evidence>
<evidence type="ECO:0000313" key="3">
    <source>
        <dbReference type="EMBL" id="NSG30814.1"/>
    </source>
</evidence>
<dbReference type="Pfam" id="PF13306">
    <property type="entry name" value="LRR_5"/>
    <property type="match status" value="1"/>
</dbReference>
<protein>
    <submittedName>
        <fullName evidence="3">Leucine-rich repeat protein</fullName>
    </submittedName>
</protein>
<feature type="compositionally biased region" description="Polar residues" evidence="1">
    <location>
        <begin position="42"/>
        <end position="55"/>
    </location>
</feature>
<proteinExistence type="predicted"/>
<organism evidence="3 4">
    <name type="scientific">Faecalicatena fissicatena</name>
    <dbReference type="NCBI Taxonomy" id="290055"/>
    <lineage>
        <taxon>Bacteria</taxon>
        <taxon>Bacillati</taxon>
        <taxon>Bacillota</taxon>
        <taxon>Clostridia</taxon>
        <taxon>Lachnospirales</taxon>
        <taxon>Lachnospiraceae</taxon>
        <taxon>Faecalicatena</taxon>
    </lineage>
</organism>
<reference evidence="3 4" key="1">
    <citation type="journal article" date="2020" name="Cell Host Microbe">
        <title>Functional and Genomic Variation between Human-Derived Isolates of Lachnospiraceae Reveals Inter- and Intra-Species Diversity.</title>
        <authorList>
            <person name="Sorbara M.T."/>
            <person name="Littmann E.R."/>
            <person name="Fontana E."/>
            <person name="Moody T.U."/>
            <person name="Kohout C.E."/>
            <person name="Gjonbalaj M."/>
            <person name="Eaton V."/>
            <person name="Seok R."/>
            <person name="Leiner I.M."/>
            <person name="Pamer E.G."/>
        </authorList>
    </citation>
    <scope>NUCLEOTIDE SEQUENCE [LARGE SCALE GENOMIC DNA]</scope>
    <source>
        <strain evidence="3 4">MSK.14.16</strain>
    </source>
</reference>
<accession>A0ABX2H1H4</accession>
<dbReference type="Gene3D" id="3.80.10.10">
    <property type="entry name" value="Ribonuclease Inhibitor"/>
    <property type="match status" value="1"/>
</dbReference>
<dbReference type="InterPro" id="IPR032675">
    <property type="entry name" value="LRR_dom_sf"/>
</dbReference>
<dbReference type="SUPFAM" id="SSF52058">
    <property type="entry name" value="L domain-like"/>
    <property type="match status" value="1"/>
</dbReference>
<sequence>MKKVLKKVMALALAAVLTIGTAVTSTAAAPSPTTGKKPVNQIADTDSKGNNTKSPVYTVRTYDTGRARIIGAATIKENVTVPNYVKVNGVKYRVTSIGAKSLKNWKSVKKITLSKNIKTVHNQSFKSCKSLKTIVVKNTKNIWFSPDTFKGSNTKKMTVKFSKKMSKKTYAKMQKRLRKIGFKGKITRG</sequence>
<feature type="chain" id="PRO_5047190437" evidence="2">
    <location>
        <begin position="28"/>
        <end position="189"/>
    </location>
</feature>
<dbReference type="RefSeq" id="WP_173866650.1">
    <property type="nucleotide sequence ID" value="NZ_JAAWUU010000042.1"/>
</dbReference>
<feature type="region of interest" description="Disordered" evidence="1">
    <location>
        <begin position="27"/>
        <end position="56"/>
    </location>
</feature>
<name>A0ABX2H1H4_9FIRM</name>
<keyword evidence="2" id="KW-0732">Signal</keyword>
<comment type="caution">
    <text evidence="3">The sequence shown here is derived from an EMBL/GenBank/DDBJ whole genome shotgun (WGS) entry which is preliminary data.</text>
</comment>
<dbReference type="Proteomes" id="UP000821846">
    <property type="component" value="Unassembled WGS sequence"/>
</dbReference>
<dbReference type="EMBL" id="JAAWUZ010000045">
    <property type="protein sequence ID" value="NSG30814.1"/>
    <property type="molecule type" value="Genomic_DNA"/>
</dbReference>
<keyword evidence="4" id="KW-1185">Reference proteome</keyword>
<evidence type="ECO:0000313" key="4">
    <source>
        <dbReference type="Proteomes" id="UP000821846"/>
    </source>
</evidence>
<gene>
    <name evidence="3" type="ORF">HFM93_11115</name>
</gene>